<dbReference type="RefSeq" id="WP_241771121.1">
    <property type="nucleotide sequence ID" value="NZ_BANB01000165.1"/>
</dbReference>
<organism evidence="2 3">
    <name type="scientific">Acidisphaera rubrifaciens HS-AP3</name>
    <dbReference type="NCBI Taxonomy" id="1231350"/>
    <lineage>
        <taxon>Bacteria</taxon>
        <taxon>Pseudomonadati</taxon>
        <taxon>Pseudomonadota</taxon>
        <taxon>Alphaproteobacteria</taxon>
        <taxon>Acetobacterales</taxon>
        <taxon>Acetobacteraceae</taxon>
        <taxon>Acidisphaera</taxon>
    </lineage>
</organism>
<dbReference type="Pfam" id="PF00561">
    <property type="entry name" value="Abhydrolase_1"/>
    <property type="match status" value="1"/>
</dbReference>
<dbReference type="PRINTS" id="PR00111">
    <property type="entry name" value="ABHYDROLASE"/>
</dbReference>
<dbReference type="EMBL" id="BANB01000165">
    <property type="protein sequence ID" value="GAN76811.1"/>
    <property type="molecule type" value="Genomic_DNA"/>
</dbReference>
<dbReference type="InterPro" id="IPR050266">
    <property type="entry name" value="AB_hydrolase_sf"/>
</dbReference>
<keyword evidence="2" id="KW-0378">Hydrolase</keyword>
<evidence type="ECO:0000313" key="2">
    <source>
        <dbReference type="EMBL" id="GAN76811.1"/>
    </source>
</evidence>
<evidence type="ECO:0000313" key="3">
    <source>
        <dbReference type="Proteomes" id="UP000032680"/>
    </source>
</evidence>
<dbReference type="SUPFAM" id="SSF53474">
    <property type="entry name" value="alpha/beta-Hydrolases"/>
    <property type="match status" value="1"/>
</dbReference>
<dbReference type="GO" id="GO:0016020">
    <property type="term" value="C:membrane"/>
    <property type="evidence" value="ECO:0007669"/>
    <property type="project" value="TreeGrafter"/>
</dbReference>
<gene>
    <name evidence="2" type="ORF">Asru_0165_19</name>
</gene>
<dbReference type="PANTHER" id="PTHR43798:SF33">
    <property type="entry name" value="HYDROLASE, PUTATIVE (AFU_ORTHOLOGUE AFUA_2G14860)-RELATED"/>
    <property type="match status" value="1"/>
</dbReference>
<protein>
    <submittedName>
        <fullName evidence="2">Hydrolase alpha/beta</fullName>
    </submittedName>
</protein>
<reference evidence="2 3" key="1">
    <citation type="submission" date="2012-11" db="EMBL/GenBank/DDBJ databases">
        <title>Whole genome sequence of Acidisphaera rubrifaciens HS-AP3.</title>
        <authorList>
            <person name="Azuma Y."/>
            <person name="Higashiura N."/>
            <person name="Hirakawa H."/>
            <person name="Matsushita K."/>
        </authorList>
    </citation>
    <scope>NUCLEOTIDE SEQUENCE [LARGE SCALE GENOMIC DNA]</scope>
    <source>
        <strain evidence="2 3">HS-AP3</strain>
    </source>
</reference>
<dbReference type="InterPro" id="IPR029058">
    <property type="entry name" value="AB_hydrolase_fold"/>
</dbReference>
<dbReference type="Gene3D" id="3.40.50.1820">
    <property type="entry name" value="alpha/beta hydrolase"/>
    <property type="match status" value="1"/>
</dbReference>
<comment type="caution">
    <text evidence="2">The sequence shown here is derived from an EMBL/GenBank/DDBJ whole genome shotgun (WGS) entry which is preliminary data.</text>
</comment>
<name>A0A0D6P640_9PROT</name>
<sequence length="258" mass="26927">MTTVRVGAMVADVEGDGAAVVMLHGLGGTSNTFQPQMAALSSFRTVRFDLPGAGRSPVPHEPLSVGGLAAAVIAALPNLGVGRAHFVGHSMGTLICQHIAAMAPGLVASLVLFGAILEPAPAAREGLAARARLARHEGMAPIADQIIQGSIATAIREENPAVAAFVRESVMRQDAEGYARHCEALAAAEAADHRLITAPALLVTGEEDAVAPVGMARDLADRLPSARLRTLDRCGHWSTLERPRACNERMGDFLLRVS</sequence>
<feature type="domain" description="AB hydrolase-1" evidence="1">
    <location>
        <begin position="19"/>
        <end position="243"/>
    </location>
</feature>
<dbReference type="GO" id="GO:0016787">
    <property type="term" value="F:hydrolase activity"/>
    <property type="evidence" value="ECO:0007669"/>
    <property type="project" value="UniProtKB-KW"/>
</dbReference>
<dbReference type="PANTHER" id="PTHR43798">
    <property type="entry name" value="MONOACYLGLYCEROL LIPASE"/>
    <property type="match status" value="1"/>
</dbReference>
<proteinExistence type="predicted"/>
<dbReference type="InterPro" id="IPR000073">
    <property type="entry name" value="AB_hydrolase_1"/>
</dbReference>
<evidence type="ECO:0000259" key="1">
    <source>
        <dbReference type="Pfam" id="PF00561"/>
    </source>
</evidence>
<accession>A0A0D6P640</accession>
<keyword evidence="3" id="KW-1185">Reference proteome</keyword>
<dbReference type="AlphaFoldDB" id="A0A0D6P640"/>
<dbReference type="Proteomes" id="UP000032680">
    <property type="component" value="Unassembled WGS sequence"/>
</dbReference>